<protein>
    <recommendedName>
        <fullName evidence="2">Ubiquitin-like domain-containing protein</fullName>
    </recommendedName>
</protein>
<reference evidence="3" key="1">
    <citation type="submission" date="2021-01" db="UniProtKB">
        <authorList>
            <consortium name="EnsemblMetazoa"/>
        </authorList>
    </citation>
    <scope>IDENTIFICATION</scope>
</reference>
<evidence type="ECO:0000313" key="3">
    <source>
        <dbReference type="EnsemblMetazoa" id="CLYHEMP021160.1"/>
    </source>
</evidence>
<dbReference type="PANTHER" id="PTHR10677:SF3">
    <property type="entry name" value="FI07626P-RELATED"/>
    <property type="match status" value="1"/>
</dbReference>
<dbReference type="GO" id="GO:0006511">
    <property type="term" value="P:ubiquitin-dependent protein catabolic process"/>
    <property type="evidence" value="ECO:0007669"/>
    <property type="project" value="TreeGrafter"/>
</dbReference>
<dbReference type="InterPro" id="IPR000626">
    <property type="entry name" value="Ubiquitin-like_dom"/>
</dbReference>
<dbReference type="Proteomes" id="UP000594262">
    <property type="component" value="Unplaced"/>
</dbReference>
<dbReference type="GO" id="GO:0005829">
    <property type="term" value="C:cytosol"/>
    <property type="evidence" value="ECO:0007669"/>
    <property type="project" value="TreeGrafter"/>
</dbReference>
<dbReference type="EnsemblMetazoa" id="CLYHEMT021160.1">
    <property type="protein sequence ID" value="CLYHEMP021160.1"/>
    <property type="gene ID" value="CLYHEMG021160"/>
</dbReference>
<dbReference type="CDD" id="cd17039">
    <property type="entry name" value="Ubl_ubiquitin_like"/>
    <property type="match status" value="1"/>
</dbReference>
<dbReference type="SUPFAM" id="SSF54236">
    <property type="entry name" value="Ubiquitin-like"/>
    <property type="match status" value="1"/>
</dbReference>
<dbReference type="Gene3D" id="3.10.20.90">
    <property type="entry name" value="Phosphatidylinositol 3-kinase Catalytic Subunit, Chain A, domain 1"/>
    <property type="match status" value="1"/>
</dbReference>
<keyword evidence="4" id="KW-1185">Reference proteome</keyword>
<evidence type="ECO:0000256" key="1">
    <source>
        <dbReference type="SAM" id="MobiDB-lite"/>
    </source>
</evidence>
<dbReference type="GeneID" id="136811405"/>
<dbReference type="Pfam" id="PF00240">
    <property type="entry name" value="ubiquitin"/>
    <property type="match status" value="1"/>
</dbReference>
<dbReference type="OrthoDB" id="10016665at2759"/>
<feature type="region of interest" description="Disordered" evidence="1">
    <location>
        <begin position="217"/>
        <end position="237"/>
    </location>
</feature>
<dbReference type="GO" id="GO:0031593">
    <property type="term" value="F:polyubiquitin modification-dependent protein binding"/>
    <property type="evidence" value="ECO:0007669"/>
    <property type="project" value="TreeGrafter"/>
</dbReference>
<dbReference type="AlphaFoldDB" id="A0A7M5XEE4"/>
<feature type="domain" description="Ubiquitin-like" evidence="2">
    <location>
        <begin position="20"/>
        <end position="81"/>
    </location>
</feature>
<dbReference type="RefSeq" id="XP_066924109.1">
    <property type="nucleotide sequence ID" value="XM_067068008.1"/>
</dbReference>
<dbReference type="PANTHER" id="PTHR10677">
    <property type="entry name" value="UBIQUILIN"/>
    <property type="match status" value="1"/>
</dbReference>
<organism evidence="3 4">
    <name type="scientific">Clytia hemisphaerica</name>
    <dbReference type="NCBI Taxonomy" id="252671"/>
    <lineage>
        <taxon>Eukaryota</taxon>
        <taxon>Metazoa</taxon>
        <taxon>Cnidaria</taxon>
        <taxon>Hydrozoa</taxon>
        <taxon>Hydroidolina</taxon>
        <taxon>Leptothecata</taxon>
        <taxon>Obeliida</taxon>
        <taxon>Clytiidae</taxon>
        <taxon>Clytia</taxon>
    </lineage>
</organism>
<sequence>MASRLVVTDPFAKSKKTIDEIDLASSLTNFKKSVYVEFGVKVEDQELLYLGQILEDDEKSLQSYGVQNETTIYLFKKLPEEEPQITEMRPTPSIDEISSLLAKAKNPAFKTMLKKFFQKKENIEKILNENENLKNDDIVAALLRDSDLSAPVLESLTPERIVNEFPNLALALKLVLSKLSATDSIGRRDLLQDGEDYEGIDPAYLAQAELMASNEAAIQQNQQQQQSSASSQQNAQQISAADLANALSFATMTQDPATPSSLPFGSPGSQPNRQPQPDFTAGIEQMRTEFNISEDVARRALVMTNGNVQMAVNLVFDGSVN</sequence>
<dbReference type="InterPro" id="IPR029071">
    <property type="entry name" value="Ubiquitin-like_domsf"/>
</dbReference>
<proteinExistence type="predicted"/>
<evidence type="ECO:0000313" key="4">
    <source>
        <dbReference type="Proteomes" id="UP000594262"/>
    </source>
</evidence>
<accession>A0A7M5XEE4</accession>
<dbReference type="InterPro" id="IPR015496">
    <property type="entry name" value="Ubiquilin"/>
</dbReference>
<feature type="compositionally biased region" description="Polar residues" evidence="1">
    <location>
        <begin position="254"/>
        <end position="277"/>
    </location>
</feature>
<dbReference type="Pfam" id="PF14555">
    <property type="entry name" value="UBA_4"/>
    <property type="match status" value="1"/>
</dbReference>
<dbReference type="SMART" id="SM00213">
    <property type="entry name" value="UBQ"/>
    <property type="match status" value="1"/>
</dbReference>
<dbReference type="PROSITE" id="PS50053">
    <property type="entry name" value="UBIQUITIN_2"/>
    <property type="match status" value="1"/>
</dbReference>
<dbReference type="InterPro" id="IPR009060">
    <property type="entry name" value="UBA-like_sf"/>
</dbReference>
<evidence type="ECO:0000259" key="2">
    <source>
        <dbReference type="PROSITE" id="PS50053"/>
    </source>
</evidence>
<feature type="region of interest" description="Disordered" evidence="1">
    <location>
        <begin position="254"/>
        <end position="279"/>
    </location>
</feature>
<name>A0A7M5XEE4_9CNID</name>
<dbReference type="SUPFAM" id="SSF46934">
    <property type="entry name" value="UBA-like"/>
    <property type="match status" value="1"/>
</dbReference>